<evidence type="ECO:0000256" key="2">
    <source>
        <dbReference type="SAM" id="MobiDB-lite"/>
    </source>
</evidence>
<dbReference type="GO" id="GO:0016618">
    <property type="term" value="F:hydroxypyruvate reductase [NAD(P)H] activity"/>
    <property type="evidence" value="ECO:0007669"/>
    <property type="project" value="TreeGrafter"/>
</dbReference>
<dbReference type="GO" id="GO:0005829">
    <property type="term" value="C:cytosol"/>
    <property type="evidence" value="ECO:0007669"/>
    <property type="project" value="TreeGrafter"/>
</dbReference>
<name>A0A8H7EJU6_9PLEO</name>
<dbReference type="PANTHER" id="PTHR10996:SF281">
    <property type="entry name" value="D-ISOMER SPECIFIC 2-HYDROXYACID DEHYDROGENASE NAD-BINDING DOMAIN-CONTAINING PROTEIN-RELATED"/>
    <property type="match status" value="1"/>
</dbReference>
<dbReference type="CDD" id="cd12168">
    <property type="entry name" value="Mand_dh_like"/>
    <property type="match status" value="1"/>
</dbReference>
<feature type="region of interest" description="Disordered" evidence="2">
    <location>
        <begin position="1"/>
        <end position="32"/>
    </location>
</feature>
<dbReference type="GO" id="GO:0030267">
    <property type="term" value="F:glyoxylate reductase (NADPH) activity"/>
    <property type="evidence" value="ECO:0007669"/>
    <property type="project" value="TreeGrafter"/>
</dbReference>
<evidence type="ECO:0000256" key="1">
    <source>
        <dbReference type="ARBA" id="ARBA00023002"/>
    </source>
</evidence>
<proteinExistence type="predicted"/>
<dbReference type="InterPro" id="IPR036291">
    <property type="entry name" value="NAD(P)-bd_dom_sf"/>
</dbReference>
<feature type="compositionally biased region" description="Low complexity" evidence="2">
    <location>
        <begin position="22"/>
        <end position="32"/>
    </location>
</feature>
<dbReference type="SUPFAM" id="SSF51735">
    <property type="entry name" value="NAD(P)-binding Rossmann-fold domains"/>
    <property type="match status" value="1"/>
</dbReference>
<protein>
    <submittedName>
        <fullName evidence="4">D-mandelate dehydrogenase-like protein</fullName>
    </submittedName>
</protein>
<accession>A0A8H7EJU6</accession>
<dbReference type="Proteomes" id="UP000596902">
    <property type="component" value="Unassembled WGS sequence"/>
</dbReference>
<dbReference type="AlphaFoldDB" id="A0A8H7EJU6"/>
<dbReference type="EMBL" id="JAAABM010000002">
    <property type="protein sequence ID" value="KAF7680689.1"/>
    <property type="molecule type" value="Genomic_DNA"/>
</dbReference>
<dbReference type="GO" id="GO:0051287">
    <property type="term" value="F:NAD binding"/>
    <property type="evidence" value="ECO:0007669"/>
    <property type="project" value="InterPro"/>
</dbReference>
<dbReference type="InterPro" id="IPR029753">
    <property type="entry name" value="D-isomer_DH_CS"/>
</dbReference>
<dbReference type="InterPro" id="IPR050223">
    <property type="entry name" value="D-isomer_2-hydroxyacid_DH"/>
</dbReference>
<reference evidence="4" key="2">
    <citation type="submission" date="2020-08" db="EMBL/GenBank/DDBJ databases">
        <title>Draft Genome Sequence of Cumin Blight Pathogen Alternaria burnsii.</title>
        <authorList>
            <person name="Feng Z."/>
        </authorList>
    </citation>
    <scope>NUCLEOTIDE SEQUENCE</scope>
    <source>
        <strain evidence="4">CBS107.38</strain>
    </source>
</reference>
<dbReference type="InterPro" id="IPR006140">
    <property type="entry name" value="D-isomer_DH_NAD-bd"/>
</dbReference>
<dbReference type="FunFam" id="3.40.50.720:FF:000526">
    <property type="entry name" value="D-mandelate dehydrogenase, putative"/>
    <property type="match status" value="1"/>
</dbReference>
<reference evidence="4" key="1">
    <citation type="submission" date="2020-01" db="EMBL/GenBank/DDBJ databases">
        <authorList>
            <person name="Feng Z.H.Z."/>
        </authorList>
    </citation>
    <scope>NUCLEOTIDE SEQUENCE</scope>
    <source>
        <strain evidence="4">CBS107.38</strain>
    </source>
</reference>
<keyword evidence="1" id="KW-0560">Oxidoreductase</keyword>
<keyword evidence="5" id="KW-1185">Reference proteome</keyword>
<dbReference type="GeneID" id="62200565"/>
<dbReference type="Pfam" id="PF02826">
    <property type="entry name" value="2-Hacid_dh_C"/>
    <property type="match status" value="1"/>
</dbReference>
<feature type="compositionally biased region" description="Polar residues" evidence="2">
    <location>
        <begin position="1"/>
        <end position="10"/>
    </location>
</feature>
<sequence>MSSVTPTPQDSGLPAAATPYRSSSSLSNTCSSSKPTILHLGDDIRWNHELYAKLNDTFNIVRTHSMGREEFMKALEEKRWGDFVGMYRPFWNTGGEMGNWNKELIDLLPTSCKIYASAGAGFDWVDVQYLASHGTIYCNSASACTESVADAAIVLILSCFRAITWSFLAARSCDHDQFRNANQNIAAVTHNPNASTLGIVGLGRIGMRVAEKAARAFEMKIAYYDIVRMSDREKEIGARWCETLEELLSTSDCVLLATPFSGETLLSAKEFSKFKHGARLVNIARGKLVDEEALNVALDNGTISAAGLDVHANEPYVNKSMTRLPTINLVSLINRYAPAQASILQQLEIRDIISLSRVCKKLSHVYNTTIKTQYNINDSLRRFFNSPIEFRNVQAETDAIICNSTALYFFLRRPFTGISIFVGKGASATRMLDYLKEDGWYEIGENAAHENYDELHYFDKHTASCPNRVRKNETDSWNPCFCPHLCLVATCESALFTALIDPHVTEALNIITWSHAYSLLPYTTFILKRSFLLENAVNRSPQRLGQVLRSKKHILDLPTEPLDIRDAQNASPTAFSPPALSRRLVSRVDHGHRRMGDRHTWTIALNTDGIRQPTKSTIPTTYASFRIIPESNPPPIEDNHRRLRDTPSYYYVLFNSVAAPCLKYEYLVDPTDGGNPACSIVARRYKEISFAQIEALEDVEKPPRWISNGSTSLRHGWEKFGCEIPVSWKWYDDEVEELLRSRWDRDSPLEGRLI</sequence>
<dbReference type="SUPFAM" id="SSF52283">
    <property type="entry name" value="Formate/glycerate dehydrogenase catalytic domain-like"/>
    <property type="match status" value="1"/>
</dbReference>
<dbReference type="PANTHER" id="PTHR10996">
    <property type="entry name" value="2-HYDROXYACID DEHYDROGENASE-RELATED"/>
    <property type="match status" value="1"/>
</dbReference>
<evidence type="ECO:0000313" key="5">
    <source>
        <dbReference type="Proteomes" id="UP000596902"/>
    </source>
</evidence>
<evidence type="ECO:0000259" key="3">
    <source>
        <dbReference type="Pfam" id="PF02826"/>
    </source>
</evidence>
<comment type="caution">
    <text evidence="4">The sequence shown here is derived from an EMBL/GenBank/DDBJ whole genome shotgun (WGS) entry which is preliminary data.</text>
</comment>
<feature type="domain" description="D-isomer specific 2-hydroxyacid dehydrogenase NAD-binding" evidence="3">
    <location>
        <begin position="177"/>
        <end position="326"/>
    </location>
</feature>
<evidence type="ECO:0000313" key="4">
    <source>
        <dbReference type="EMBL" id="KAF7680689.1"/>
    </source>
</evidence>
<dbReference type="Gene3D" id="3.40.50.720">
    <property type="entry name" value="NAD(P)-binding Rossmann-like Domain"/>
    <property type="match status" value="2"/>
</dbReference>
<dbReference type="PROSITE" id="PS00671">
    <property type="entry name" value="D_2_HYDROXYACID_DH_3"/>
    <property type="match status" value="1"/>
</dbReference>
<gene>
    <name evidence="4" type="ORF">GT037_002340</name>
</gene>
<dbReference type="RefSeq" id="XP_038790679.1">
    <property type="nucleotide sequence ID" value="XM_038927387.1"/>
</dbReference>
<organism evidence="4 5">
    <name type="scientific">Alternaria burnsii</name>
    <dbReference type="NCBI Taxonomy" id="1187904"/>
    <lineage>
        <taxon>Eukaryota</taxon>
        <taxon>Fungi</taxon>
        <taxon>Dikarya</taxon>
        <taxon>Ascomycota</taxon>
        <taxon>Pezizomycotina</taxon>
        <taxon>Dothideomycetes</taxon>
        <taxon>Pleosporomycetidae</taxon>
        <taxon>Pleosporales</taxon>
        <taxon>Pleosporineae</taxon>
        <taxon>Pleosporaceae</taxon>
        <taxon>Alternaria</taxon>
        <taxon>Alternaria sect. Alternaria</taxon>
    </lineage>
</organism>